<dbReference type="InterPro" id="IPR029058">
    <property type="entry name" value="AB_hydrolase_fold"/>
</dbReference>
<evidence type="ECO:0000313" key="4">
    <source>
        <dbReference type="EMBL" id="PDV98316.1"/>
    </source>
</evidence>
<evidence type="ECO:0000259" key="3">
    <source>
        <dbReference type="Pfam" id="PF00561"/>
    </source>
</evidence>
<dbReference type="EMBL" id="LYXE01000104">
    <property type="protein sequence ID" value="PDV98316.1"/>
    <property type="molecule type" value="Genomic_DNA"/>
</dbReference>
<keyword evidence="5" id="KW-1185">Reference proteome</keyword>
<name>A0A2H3KWJ9_9CHLR</name>
<evidence type="ECO:0000313" key="5">
    <source>
        <dbReference type="Proteomes" id="UP000220922"/>
    </source>
</evidence>
<comment type="caution">
    <text evidence="4">The sequence shown here is derived from an EMBL/GenBank/DDBJ whole genome shotgun (WGS) entry which is preliminary data.</text>
</comment>
<dbReference type="AlphaFoldDB" id="A0A2H3KWJ9"/>
<dbReference type="Proteomes" id="UP000220922">
    <property type="component" value="Unassembled WGS sequence"/>
</dbReference>
<feature type="domain" description="AB hydrolase-1" evidence="3">
    <location>
        <begin position="112"/>
        <end position="356"/>
    </location>
</feature>
<dbReference type="PANTHER" id="PTHR43798:SF31">
    <property type="entry name" value="AB HYDROLASE SUPERFAMILY PROTEIN YCLE"/>
    <property type="match status" value="1"/>
</dbReference>
<evidence type="ECO:0000256" key="2">
    <source>
        <dbReference type="SAM" id="MobiDB-lite"/>
    </source>
</evidence>
<reference evidence="4 5" key="1">
    <citation type="submission" date="2016-05" db="EMBL/GenBank/DDBJ databases">
        <authorList>
            <person name="Lavstsen T."/>
            <person name="Jespersen J.S."/>
        </authorList>
    </citation>
    <scope>NUCLEOTIDE SEQUENCE [LARGE SCALE GENOMIC DNA]</scope>
    <source>
        <strain evidence="4 5">B7-9</strain>
    </source>
</reference>
<accession>A0A2H3KWJ9</accession>
<dbReference type="PRINTS" id="PR00111">
    <property type="entry name" value="ABHYDROLASE"/>
</dbReference>
<dbReference type="Pfam" id="PF00561">
    <property type="entry name" value="Abhydrolase_1"/>
    <property type="match status" value="1"/>
</dbReference>
<feature type="region of interest" description="Disordered" evidence="2">
    <location>
        <begin position="1"/>
        <end position="77"/>
    </location>
</feature>
<feature type="compositionally biased region" description="Low complexity" evidence="2">
    <location>
        <begin position="33"/>
        <end position="50"/>
    </location>
</feature>
<dbReference type="PRINTS" id="PR00412">
    <property type="entry name" value="EPOXHYDRLASE"/>
</dbReference>
<dbReference type="RefSeq" id="WP_172450970.1">
    <property type="nucleotide sequence ID" value="NZ_LYXE01000104.1"/>
</dbReference>
<dbReference type="PANTHER" id="PTHR43798">
    <property type="entry name" value="MONOACYLGLYCEROL LIPASE"/>
    <property type="match status" value="1"/>
</dbReference>
<gene>
    <name evidence="4" type="ORF">A9Q02_16070</name>
</gene>
<sequence>MADDPPIIRRGKGLRLSTESPEAASDAARPEDAPAVQPVEEAPATEAAPQIRRGTGFRLSTQASPEEQAALEPEEVDEVMRERDALARSGAVRWRIQTSRGPLSYLHAGSGPPLLLIHGWGASARLWAGTLADLGQQRSGYALDLPGFGQSPARPAPPTLKTLAEDVIAFADTVGLTTFELAGHSLGAAVAACVAGRYPERVSRLALVALGVRTFAPELTTLDWSRPPVDLSLGLARPFFEWWAPVNRLLMQSPPLALTLSALLLHHEPADPELWREYLADHAAVDARAYVTALTAVAAPQVREALQHIIVPTLFVAGREDRVVSLSEVMSAHQLIAHSSLTVLDQCGHLPMIERPEQLALVLRGFFR</sequence>
<evidence type="ECO:0000256" key="1">
    <source>
        <dbReference type="ARBA" id="ARBA00022801"/>
    </source>
</evidence>
<organism evidence="4 5">
    <name type="scientific">Candidatus Chloroploca asiatica</name>
    <dbReference type="NCBI Taxonomy" id="1506545"/>
    <lineage>
        <taxon>Bacteria</taxon>
        <taxon>Bacillati</taxon>
        <taxon>Chloroflexota</taxon>
        <taxon>Chloroflexia</taxon>
        <taxon>Chloroflexales</taxon>
        <taxon>Chloroflexineae</taxon>
        <taxon>Oscillochloridaceae</taxon>
        <taxon>Candidatus Chloroploca</taxon>
    </lineage>
</organism>
<dbReference type="SUPFAM" id="SSF53474">
    <property type="entry name" value="alpha/beta-Hydrolases"/>
    <property type="match status" value="1"/>
</dbReference>
<keyword evidence="1" id="KW-0378">Hydrolase</keyword>
<proteinExistence type="predicted"/>
<protein>
    <recommendedName>
        <fullName evidence="3">AB hydrolase-1 domain-containing protein</fullName>
    </recommendedName>
</protein>
<dbReference type="GO" id="GO:0016020">
    <property type="term" value="C:membrane"/>
    <property type="evidence" value="ECO:0007669"/>
    <property type="project" value="TreeGrafter"/>
</dbReference>
<dbReference type="InterPro" id="IPR000639">
    <property type="entry name" value="Epox_hydrolase-like"/>
</dbReference>
<dbReference type="GO" id="GO:0016787">
    <property type="term" value="F:hydrolase activity"/>
    <property type="evidence" value="ECO:0007669"/>
    <property type="project" value="UniProtKB-KW"/>
</dbReference>
<dbReference type="InterPro" id="IPR000073">
    <property type="entry name" value="AB_hydrolase_1"/>
</dbReference>
<dbReference type="InterPro" id="IPR050266">
    <property type="entry name" value="AB_hydrolase_sf"/>
</dbReference>
<dbReference type="Gene3D" id="3.40.50.1820">
    <property type="entry name" value="alpha/beta hydrolase"/>
    <property type="match status" value="1"/>
</dbReference>